<keyword evidence="2" id="KW-1185">Reference proteome</keyword>
<evidence type="ECO:0000313" key="1">
    <source>
        <dbReference type="EMBL" id="KAK3711890.1"/>
    </source>
</evidence>
<gene>
    <name evidence="1" type="ORF">LTR37_009408</name>
</gene>
<proteinExistence type="predicted"/>
<organism evidence="1 2">
    <name type="scientific">Vermiconidia calcicola</name>
    <dbReference type="NCBI Taxonomy" id="1690605"/>
    <lineage>
        <taxon>Eukaryota</taxon>
        <taxon>Fungi</taxon>
        <taxon>Dikarya</taxon>
        <taxon>Ascomycota</taxon>
        <taxon>Pezizomycotina</taxon>
        <taxon>Dothideomycetes</taxon>
        <taxon>Dothideomycetidae</taxon>
        <taxon>Mycosphaerellales</taxon>
        <taxon>Extremaceae</taxon>
        <taxon>Vermiconidia</taxon>
    </lineage>
</organism>
<dbReference type="Proteomes" id="UP001281147">
    <property type="component" value="Unassembled WGS sequence"/>
</dbReference>
<evidence type="ECO:0000313" key="2">
    <source>
        <dbReference type="Proteomes" id="UP001281147"/>
    </source>
</evidence>
<protein>
    <submittedName>
        <fullName evidence="1">Uncharacterized protein</fullName>
    </submittedName>
</protein>
<name>A0ACC3N7Z1_9PEZI</name>
<reference evidence="1" key="1">
    <citation type="submission" date="2023-07" db="EMBL/GenBank/DDBJ databases">
        <title>Black Yeasts Isolated from many extreme environments.</title>
        <authorList>
            <person name="Coleine C."/>
            <person name="Stajich J.E."/>
            <person name="Selbmann L."/>
        </authorList>
    </citation>
    <scope>NUCLEOTIDE SEQUENCE</scope>
    <source>
        <strain evidence="1">CCFEE 5714</strain>
    </source>
</reference>
<sequence length="409" mass="43483">MAGEAPQSLVCHTVGYDFVTSSNQYFPCGTSEVNGAEAQTCCYGGDFCMEDGICHYTHSGVTNGTGYYMAGCTDPTWKDPACPKPCVSQYGADVIYDRTNEEWRCCYSDEDTLNCQEPSDGSVKAPAPADLSTLLQLSTPVPSEVATTGIGSISSARTPTISLGKTTSPPSASSSTASPTRSSSPPPVASSAQASSGGLSPAALAGISVAVVLVLALVFGGGYLFYRRSTRVHGVVETHKSGDDVDRNPYGSKYASRTTVNADPYGMPNSKYVSLSTPRSLGVREDAQTPPRPLPQRLGSHGMEPVVAPAASPGLSSKNGFDSEKHVYEQEDNGPFEMPYEGYELRSRRASAQEERLEQRPMSVQELEGTTMAPAELPAHPRTMSTGTSHRTSRTSLTRTSRHSSRSET</sequence>
<accession>A0ACC3N7Z1</accession>
<dbReference type="EMBL" id="JAUTXU010000073">
    <property type="protein sequence ID" value="KAK3711890.1"/>
    <property type="molecule type" value="Genomic_DNA"/>
</dbReference>
<comment type="caution">
    <text evidence="1">The sequence shown here is derived from an EMBL/GenBank/DDBJ whole genome shotgun (WGS) entry which is preliminary data.</text>
</comment>